<proteinExistence type="predicted"/>
<feature type="compositionally biased region" description="Polar residues" evidence="1">
    <location>
        <begin position="7"/>
        <end position="26"/>
    </location>
</feature>
<name>A1VUE8_POLNA</name>
<dbReference type="Proteomes" id="UP000000644">
    <property type="component" value="Chromosome"/>
</dbReference>
<gene>
    <name evidence="2" type="ordered locus">Pnap_3982</name>
</gene>
<dbReference type="EMBL" id="CP000529">
    <property type="protein sequence ID" value="ABM39276.1"/>
    <property type="molecule type" value="Genomic_DNA"/>
</dbReference>
<keyword evidence="3" id="KW-1185">Reference proteome</keyword>
<dbReference type="KEGG" id="pna:Pnap_3982"/>
<evidence type="ECO:0000313" key="3">
    <source>
        <dbReference type="Proteomes" id="UP000000644"/>
    </source>
</evidence>
<evidence type="ECO:0000256" key="1">
    <source>
        <dbReference type="SAM" id="MobiDB-lite"/>
    </source>
</evidence>
<dbReference type="AlphaFoldDB" id="A1VUE8"/>
<evidence type="ECO:0000313" key="2">
    <source>
        <dbReference type="EMBL" id="ABM39276.1"/>
    </source>
</evidence>
<organism evidence="2 3">
    <name type="scientific">Polaromonas naphthalenivorans (strain CJ2)</name>
    <dbReference type="NCBI Taxonomy" id="365044"/>
    <lineage>
        <taxon>Bacteria</taxon>
        <taxon>Pseudomonadati</taxon>
        <taxon>Pseudomonadota</taxon>
        <taxon>Betaproteobacteria</taxon>
        <taxon>Burkholderiales</taxon>
        <taxon>Comamonadaceae</taxon>
        <taxon>Polaromonas</taxon>
    </lineage>
</organism>
<reference evidence="3" key="1">
    <citation type="journal article" date="2009" name="Environ. Microbiol.">
        <title>The genome of Polaromonas naphthalenivorans strain CJ2, isolated from coal tar-contaminated sediment, reveals physiological and metabolic versatility and evolution through extensive horizontal gene transfer.</title>
        <authorList>
            <person name="Yagi J.M."/>
            <person name="Sims D."/>
            <person name="Brettin T."/>
            <person name="Bruce D."/>
            <person name="Madsen E.L."/>
        </authorList>
    </citation>
    <scope>NUCLEOTIDE SEQUENCE [LARGE SCALE GENOMIC DNA]</scope>
    <source>
        <strain evidence="3">CJ2</strain>
    </source>
</reference>
<dbReference type="eggNOG" id="ENOG5032VHT">
    <property type="taxonomic scope" value="Bacteria"/>
</dbReference>
<accession>A1VUE8</accession>
<sequence>MTEERQSTPTSKAPSPHLKSSNTMTDDLNRKNELKKMELCDSCAGIQRNWRKAPGHPELVQGANRQEKRGSALVTITKYRCDRCGTAWEYENNKANQQAGWSVVGR</sequence>
<feature type="region of interest" description="Disordered" evidence="1">
    <location>
        <begin position="1"/>
        <end position="30"/>
    </location>
</feature>
<protein>
    <submittedName>
        <fullName evidence="2">Uncharacterized protein</fullName>
    </submittedName>
</protein>
<dbReference type="HOGENOM" id="CLU_2220726_0_0_4"/>